<evidence type="ECO:0000313" key="7">
    <source>
        <dbReference type="EMBL" id="PLW31770.1"/>
    </source>
</evidence>
<comment type="subcellular location">
    <subcellularLocation>
        <location evidence="1">Secreted</location>
    </subcellularLocation>
</comment>
<evidence type="ECO:0000259" key="6">
    <source>
        <dbReference type="Pfam" id="PF05730"/>
    </source>
</evidence>
<dbReference type="GO" id="GO:0005576">
    <property type="term" value="C:extracellular region"/>
    <property type="evidence" value="ECO:0007669"/>
    <property type="project" value="UniProtKB-SubCell"/>
</dbReference>
<keyword evidence="3" id="KW-0732">Signal</keyword>
<keyword evidence="8" id="KW-1185">Reference proteome</keyword>
<reference evidence="7 8" key="1">
    <citation type="submission" date="2017-11" db="EMBL/GenBank/DDBJ databases">
        <title>De novo assembly and phasing of dikaryotic genomes from two isolates of Puccinia coronata f. sp. avenae, the causal agent of oat crown rust.</title>
        <authorList>
            <person name="Miller M.E."/>
            <person name="Zhang Y."/>
            <person name="Omidvar V."/>
            <person name="Sperschneider J."/>
            <person name="Schwessinger B."/>
            <person name="Raley C."/>
            <person name="Palmer J.M."/>
            <person name="Garnica D."/>
            <person name="Upadhyaya N."/>
            <person name="Rathjen J."/>
            <person name="Taylor J.M."/>
            <person name="Park R.F."/>
            <person name="Dodds P.N."/>
            <person name="Hirsch C.D."/>
            <person name="Kianian S.F."/>
            <person name="Figueroa M."/>
        </authorList>
    </citation>
    <scope>NUCLEOTIDE SEQUENCE [LARGE SCALE GENOMIC DNA]</scope>
    <source>
        <strain evidence="7">12NC29</strain>
    </source>
</reference>
<feature type="compositionally biased region" description="Low complexity" evidence="5">
    <location>
        <begin position="274"/>
        <end position="290"/>
    </location>
</feature>
<evidence type="ECO:0000256" key="1">
    <source>
        <dbReference type="ARBA" id="ARBA00004613"/>
    </source>
</evidence>
<feature type="region of interest" description="Disordered" evidence="5">
    <location>
        <begin position="233"/>
        <end position="346"/>
    </location>
</feature>
<dbReference type="EMBL" id="PGCJ01000340">
    <property type="protein sequence ID" value="PLW31770.1"/>
    <property type="molecule type" value="Genomic_DNA"/>
</dbReference>
<dbReference type="Pfam" id="PF05730">
    <property type="entry name" value="CFEM"/>
    <property type="match status" value="1"/>
</dbReference>
<protein>
    <recommendedName>
        <fullName evidence="6">CFEM domain-containing protein</fullName>
    </recommendedName>
</protein>
<dbReference type="InterPro" id="IPR008427">
    <property type="entry name" value="Extracellular_membr_CFEM_dom"/>
</dbReference>
<feature type="domain" description="CFEM" evidence="6">
    <location>
        <begin position="102"/>
        <end position="158"/>
    </location>
</feature>
<proteinExistence type="predicted"/>
<organism evidence="7 8">
    <name type="scientific">Puccinia coronata f. sp. avenae</name>
    <dbReference type="NCBI Taxonomy" id="200324"/>
    <lineage>
        <taxon>Eukaryota</taxon>
        <taxon>Fungi</taxon>
        <taxon>Dikarya</taxon>
        <taxon>Basidiomycota</taxon>
        <taxon>Pucciniomycotina</taxon>
        <taxon>Pucciniomycetes</taxon>
        <taxon>Pucciniales</taxon>
        <taxon>Pucciniaceae</taxon>
        <taxon>Puccinia</taxon>
    </lineage>
</organism>
<evidence type="ECO:0000256" key="5">
    <source>
        <dbReference type="SAM" id="MobiDB-lite"/>
    </source>
</evidence>
<dbReference type="OrthoDB" id="2507580at2759"/>
<comment type="caution">
    <text evidence="7">The sequence shown here is derived from an EMBL/GenBank/DDBJ whole genome shotgun (WGS) entry which is preliminary data.</text>
</comment>
<keyword evidence="4" id="KW-1015">Disulfide bond</keyword>
<keyword evidence="2" id="KW-0964">Secreted</keyword>
<evidence type="ECO:0000313" key="8">
    <source>
        <dbReference type="Proteomes" id="UP000235388"/>
    </source>
</evidence>
<gene>
    <name evidence="7" type="ORF">PCANC_22370</name>
</gene>
<feature type="compositionally biased region" description="Low complexity" evidence="5">
    <location>
        <begin position="233"/>
        <end position="267"/>
    </location>
</feature>
<dbReference type="STRING" id="200324.A0A2N5U200"/>
<dbReference type="AlphaFoldDB" id="A0A2N5U200"/>
<evidence type="ECO:0000256" key="2">
    <source>
        <dbReference type="ARBA" id="ARBA00022525"/>
    </source>
</evidence>
<dbReference type="Proteomes" id="UP000235388">
    <property type="component" value="Unassembled WGS sequence"/>
</dbReference>
<accession>A0A2N5U200</accession>
<sequence length="390" mass="40843">MLEELLIILPVFFQVDTPYNLSFSSILCPSSSSFLDPAALESLLNFKRFHAPTYHELPYRNEPTSENTNKCIMSFKNLWVSVSIVAVAMLPVGQISAWFMGHLPSCAYICLDRSMSLQSSCQDLKCICKQPNLVAANKDCFSKECDLNSLSKALKLIAACQESFGITPTPAVESKPAAPPSLQPPTGYIGYPYMTIPPTPEQSPSAPYYAYPYPGPRVVAPISNSAGVALPPGTTVPPVGSSPPAAAPQPQVQPQVVAPPVQASATPTPSPVNSTQASAPTTQASAPAPQGSFPKSQTPAPIGGANNGTWNSSGPNPAASASNASSLSASNASASRTAGDSAWGSAPSLLRHQSKAKISESVNAELNDCVQFEPMPSASADYRVADSSEK</sequence>
<evidence type="ECO:0000256" key="4">
    <source>
        <dbReference type="ARBA" id="ARBA00023157"/>
    </source>
</evidence>
<feature type="compositionally biased region" description="Low complexity" evidence="5">
    <location>
        <begin position="311"/>
        <end position="335"/>
    </location>
</feature>
<name>A0A2N5U200_9BASI</name>
<evidence type="ECO:0000256" key="3">
    <source>
        <dbReference type="ARBA" id="ARBA00022729"/>
    </source>
</evidence>